<dbReference type="EMBL" id="FLUB01000020">
    <property type="protein sequence ID" value="SBV68320.1"/>
    <property type="molecule type" value="Genomic_DNA"/>
</dbReference>
<reference evidence="2" key="1">
    <citation type="submission" date="2016-04" db="EMBL/GenBank/DDBJ databases">
        <authorList>
            <person name="Evans L.H."/>
            <person name="Alamgir A."/>
            <person name="Owens N."/>
            <person name="Weber N.D."/>
            <person name="Virtaneva K."/>
            <person name="Barbian K."/>
            <person name="Babar A."/>
            <person name="Rosenke K."/>
        </authorList>
    </citation>
    <scope>NUCLEOTIDE SEQUENCE</scope>
    <source>
        <strain evidence="2">86-2</strain>
        <strain evidence="3">92-3</strain>
    </source>
</reference>
<proteinExistence type="predicted"/>
<dbReference type="GO" id="GO:0003677">
    <property type="term" value="F:DNA binding"/>
    <property type="evidence" value="ECO:0007669"/>
    <property type="project" value="InterPro"/>
</dbReference>
<dbReference type="SUPFAM" id="SSF47413">
    <property type="entry name" value="lambda repressor-like DNA-binding domains"/>
    <property type="match status" value="1"/>
</dbReference>
<sequence>MSYEPYVYQQQTQVSREELARTRQTIHEFELHLSRLDQQVRMMQTALNSQDDVQRYSNLVFELNRGRAELQRHITTYNEMIRLANVTHTSRLSEQAKREIYHLYHARRYTQDQLALQYGIQQSTVSKIVNGSAPPQPS</sequence>
<evidence type="ECO:0000259" key="1">
    <source>
        <dbReference type="Pfam" id="PF01381"/>
    </source>
</evidence>
<dbReference type="AlphaFoldDB" id="A0A212I530"/>
<gene>
    <name evidence="2" type="ORF">KL86CIT2_20032</name>
    <name evidence="3" type="ORF">KM92CIT3_80830</name>
</gene>
<dbReference type="InterPro" id="IPR010982">
    <property type="entry name" value="Lambda_DNA-bd_dom_sf"/>
</dbReference>
<feature type="domain" description="HTH cro/C1-type" evidence="1">
    <location>
        <begin position="108"/>
        <end position="136"/>
    </location>
</feature>
<dbReference type="EMBL" id="FLUA01000016">
    <property type="protein sequence ID" value="SBV61813.1"/>
    <property type="molecule type" value="Genomic_DNA"/>
</dbReference>
<accession>A0A212I530</accession>
<name>A0A212I530_9ENTR</name>
<dbReference type="RefSeq" id="WP_137378507.1">
    <property type="nucleotide sequence ID" value="NZ_LT598669.1"/>
</dbReference>
<dbReference type="InterPro" id="IPR001387">
    <property type="entry name" value="Cro/C1-type_HTH"/>
</dbReference>
<evidence type="ECO:0000313" key="3">
    <source>
        <dbReference type="EMBL" id="SBV68320.1"/>
    </source>
</evidence>
<protein>
    <recommendedName>
        <fullName evidence="1">HTH cro/C1-type domain-containing protein</fullName>
    </recommendedName>
</protein>
<dbReference type="Gene3D" id="1.10.260.40">
    <property type="entry name" value="lambda repressor-like DNA-binding domains"/>
    <property type="match status" value="1"/>
</dbReference>
<evidence type="ECO:0000313" key="2">
    <source>
        <dbReference type="EMBL" id="SBV61813.1"/>
    </source>
</evidence>
<dbReference type="Pfam" id="PF01381">
    <property type="entry name" value="HTH_3"/>
    <property type="match status" value="1"/>
</dbReference>
<organism evidence="2">
    <name type="scientific">uncultured Citrobacter sp</name>
    <dbReference type="NCBI Taxonomy" id="200446"/>
    <lineage>
        <taxon>Bacteria</taxon>
        <taxon>Pseudomonadati</taxon>
        <taxon>Pseudomonadota</taxon>
        <taxon>Gammaproteobacteria</taxon>
        <taxon>Enterobacterales</taxon>
        <taxon>Enterobacteriaceae</taxon>
        <taxon>Citrobacter</taxon>
        <taxon>environmental samples</taxon>
    </lineage>
</organism>
<dbReference type="CDD" id="cd00093">
    <property type="entry name" value="HTH_XRE"/>
    <property type="match status" value="1"/>
</dbReference>